<evidence type="ECO:0000313" key="2">
    <source>
        <dbReference type="EMBL" id="EOT38865.1"/>
    </source>
</evidence>
<dbReference type="Gene3D" id="3.40.250.10">
    <property type="entry name" value="Rhodanese-like domain"/>
    <property type="match status" value="1"/>
</dbReference>
<dbReference type="PANTHER" id="PTHR43031:SF17">
    <property type="entry name" value="SULFURTRANSFERASE YTWF-RELATED"/>
    <property type="match status" value="1"/>
</dbReference>
<dbReference type="RefSeq" id="WP_016173467.1">
    <property type="nucleotide sequence ID" value="NZ_ASWK01000001.1"/>
</dbReference>
<dbReference type="PROSITE" id="PS50206">
    <property type="entry name" value="RHODANESE_3"/>
    <property type="match status" value="1"/>
</dbReference>
<dbReference type="PANTHER" id="PTHR43031">
    <property type="entry name" value="FAD-DEPENDENT OXIDOREDUCTASE"/>
    <property type="match status" value="1"/>
</dbReference>
<dbReference type="InterPro" id="IPR050229">
    <property type="entry name" value="GlpE_sulfurtransferase"/>
</dbReference>
<keyword evidence="3" id="KW-1185">Reference proteome</keyword>
<gene>
    <name evidence="2" type="ORF">OMK_02347</name>
</gene>
<dbReference type="EMBL" id="AHYR01000012">
    <property type="protein sequence ID" value="EOT38865.1"/>
    <property type="molecule type" value="Genomic_DNA"/>
</dbReference>
<reference evidence="2 3" key="1">
    <citation type="submission" date="2013-03" db="EMBL/GenBank/DDBJ databases">
        <title>The Genome Sequence of Enterococcus dispar ATCC_51266 (Illumina only assembly).</title>
        <authorList>
            <consortium name="The Broad Institute Genomics Platform"/>
            <consortium name="The Broad Institute Genome Sequencing Center for Infectious Disease"/>
            <person name="Earl A."/>
            <person name="Russ C."/>
            <person name="Gilmore M."/>
            <person name="Surin D."/>
            <person name="Walker B."/>
            <person name="Young S."/>
            <person name="Zeng Q."/>
            <person name="Gargeya S."/>
            <person name="Fitzgerald M."/>
            <person name="Haas B."/>
            <person name="Abouelleil A."/>
            <person name="Allen A.W."/>
            <person name="Alvarado L."/>
            <person name="Arachchi H.M."/>
            <person name="Berlin A.M."/>
            <person name="Chapman S.B."/>
            <person name="Gainer-Dewar J."/>
            <person name="Goldberg J."/>
            <person name="Griggs A."/>
            <person name="Gujja S."/>
            <person name="Hansen M."/>
            <person name="Howarth C."/>
            <person name="Imamovic A."/>
            <person name="Ireland A."/>
            <person name="Larimer J."/>
            <person name="McCowan C."/>
            <person name="Murphy C."/>
            <person name="Pearson M."/>
            <person name="Poon T.W."/>
            <person name="Priest M."/>
            <person name="Roberts A."/>
            <person name="Saif S."/>
            <person name="Shea T."/>
            <person name="Sisk P."/>
            <person name="Sykes S."/>
            <person name="Wortman J."/>
            <person name="Nusbaum C."/>
            <person name="Birren B."/>
        </authorList>
    </citation>
    <scope>NUCLEOTIDE SEQUENCE [LARGE SCALE GENOMIC DNA]</scope>
    <source>
        <strain evidence="2 3">ATCC 51266</strain>
    </source>
</reference>
<organism evidence="2 3">
    <name type="scientific">Enterococcus dispar ATCC 51266</name>
    <dbReference type="NCBI Taxonomy" id="1139219"/>
    <lineage>
        <taxon>Bacteria</taxon>
        <taxon>Bacillati</taxon>
        <taxon>Bacillota</taxon>
        <taxon>Bacilli</taxon>
        <taxon>Lactobacillales</taxon>
        <taxon>Enterococcaceae</taxon>
        <taxon>Enterococcus</taxon>
    </lineage>
</organism>
<dbReference type="HOGENOM" id="CLU_089574_13_2_9"/>
<dbReference type="InterPro" id="IPR001763">
    <property type="entry name" value="Rhodanese-like_dom"/>
</dbReference>
<proteinExistence type="predicted"/>
<evidence type="ECO:0000259" key="1">
    <source>
        <dbReference type="PROSITE" id="PS50206"/>
    </source>
</evidence>
<comment type="caution">
    <text evidence="2">The sequence shown here is derived from an EMBL/GenBank/DDBJ whole genome shotgun (WGS) entry which is preliminary data.</text>
</comment>
<dbReference type="SMART" id="SM00450">
    <property type="entry name" value="RHOD"/>
    <property type="match status" value="1"/>
</dbReference>
<dbReference type="AlphaFoldDB" id="S1NZF1"/>
<feature type="domain" description="Rhodanese" evidence="1">
    <location>
        <begin position="20"/>
        <end position="105"/>
    </location>
</feature>
<name>S1NZF1_9ENTE</name>
<dbReference type="PATRIC" id="fig|1139219.3.peg.2292"/>
<dbReference type="STRING" id="44009.RV01_GL001754"/>
<dbReference type="InterPro" id="IPR036873">
    <property type="entry name" value="Rhodanese-like_dom_sf"/>
</dbReference>
<dbReference type="eggNOG" id="COG0607">
    <property type="taxonomic scope" value="Bacteria"/>
</dbReference>
<dbReference type="SUPFAM" id="SSF52821">
    <property type="entry name" value="Rhodanese/Cell cycle control phosphatase"/>
    <property type="match status" value="1"/>
</dbReference>
<accession>S1NZF1</accession>
<evidence type="ECO:0000313" key="3">
    <source>
        <dbReference type="Proteomes" id="UP000014127"/>
    </source>
</evidence>
<dbReference type="OrthoDB" id="9800872at2"/>
<protein>
    <submittedName>
        <fullName evidence="2">Rhodanese family protein</fullName>
    </submittedName>
</protein>
<dbReference type="CDD" id="cd00158">
    <property type="entry name" value="RHOD"/>
    <property type="match status" value="1"/>
</dbReference>
<sequence length="105" mass="11650">MFSFFSKTKSITTTELADKLTSSITLLDVRTPEEYRKGHISSAQNIPLNKISGYRGKKDTEIYVICQSGMRSKQAAKQLRDQGYDVVNVKGGMSQWSGKVRGGKA</sequence>
<dbReference type="Pfam" id="PF00581">
    <property type="entry name" value="Rhodanese"/>
    <property type="match status" value="1"/>
</dbReference>
<dbReference type="Proteomes" id="UP000014127">
    <property type="component" value="Unassembled WGS sequence"/>
</dbReference>